<evidence type="ECO:0000313" key="3">
    <source>
        <dbReference type="EMBL" id="CAH8311695.1"/>
    </source>
</evidence>
<dbReference type="SUPFAM" id="SSF50249">
    <property type="entry name" value="Nucleic acid-binding proteins"/>
    <property type="match status" value="1"/>
</dbReference>
<feature type="domain" description="Replication factor A C-terminal" evidence="2">
    <location>
        <begin position="131"/>
        <end position="233"/>
    </location>
</feature>
<keyword evidence="4" id="KW-1185">Reference proteome</keyword>
<dbReference type="Proteomes" id="UP001642260">
    <property type="component" value="Unassembled WGS sequence"/>
</dbReference>
<evidence type="ECO:0000256" key="1">
    <source>
        <dbReference type="SAM" id="MobiDB-lite"/>
    </source>
</evidence>
<evidence type="ECO:0000259" key="2">
    <source>
        <dbReference type="Pfam" id="PF08646"/>
    </source>
</evidence>
<feature type="region of interest" description="Disordered" evidence="1">
    <location>
        <begin position="246"/>
        <end position="273"/>
    </location>
</feature>
<dbReference type="EMBL" id="CAKOAT010073710">
    <property type="protein sequence ID" value="CAH8311695.1"/>
    <property type="molecule type" value="Genomic_DNA"/>
</dbReference>
<protein>
    <recommendedName>
        <fullName evidence="2">Replication factor A C-terminal domain-containing protein</fullName>
    </recommendedName>
</protein>
<comment type="caution">
    <text evidence="3">The sequence shown here is derived from an EMBL/GenBank/DDBJ whole genome shotgun (WGS) entry which is preliminary data.</text>
</comment>
<dbReference type="InterPro" id="IPR013955">
    <property type="entry name" value="Rep_factor-A_C"/>
</dbReference>
<accession>A0ABC8J305</accession>
<dbReference type="InterPro" id="IPR012340">
    <property type="entry name" value="NA-bd_OB-fold"/>
</dbReference>
<proteinExistence type="predicted"/>
<reference evidence="3 4" key="1">
    <citation type="submission" date="2022-03" db="EMBL/GenBank/DDBJ databases">
        <authorList>
            <person name="Macdonald S."/>
            <person name="Ahmed S."/>
            <person name="Newling K."/>
        </authorList>
    </citation>
    <scope>NUCLEOTIDE SEQUENCE [LARGE SCALE GENOMIC DNA]</scope>
</reference>
<evidence type="ECO:0000313" key="4">
    <source>
        <dbReference type="Proteomes" id="UP001642260"/>
    </source>
</evidence>
<dbReference type="AlphaFoldDB" id="A0ABC8J305"/>
<gene>
    <name evidence="3" type="ORF">ERUC_LOCUS6025</name>
</gene>
<sequence length="331" mass="36214">MLDVSVTLSLFDAQAVAFHNRLEEMRVDRRMVAATSINTKMVGGRLFRNAISGTHIHFDKGTTAGEVYFYRLVARDTGLPPAAPLLRGYAKVEAITVSELNSFIITAPSQDIDFICTGHGGVTLRALTAAKKLERTVTSFTCRTCDNSHAVGSLRYRVEMSISDANGENVFVCFDGVMTKLHNLKASDAAEMLAADGVNPEETQLPPFIGDMEGKTYTFQGRVSAYNFTPNHKTFTITRIIDERDRVPNPDFSDNGGNNDDRNDNTDGRPVSVSMEIGGSIGKATPNAAATLTNVEPEQLGSSSLEVVEKARIALFWSLRISLCFSFSLYY</sequence>
<feature type="compositionally biased region" description="Low complexity" evidence="1">
    <location>
        <begin position="249"/>
        <end position="258"/>
    </location>
</feature>
<dbReference type="Pfam" id="PF08646">
    <property type="entry name" value="Rep_fac-A_C"/>
    <property type="match status" value="1"/>
</dbReference>
<dbReference type="Gene3D" id="2.40.50.140">
    <property type="entry name" value="Nucleic acid-binding proteins"/>
    <property type="match status" value="1"/>
</dbReference>
<name>A0ABC8J305_ERUVS</name>
<organism evidence="3 4">
    <name type="scientific">Eruca vesicaria subsp. sativa</name>
    <name type="common">Garden rocket</name>
    <name type="synonym">Eruca sativa</name>
    <dbReference type="NCBI Taxonomy" id="29727"/>
    <lineage>
        <taxon>Eukaryota</taxon>
        <taxon>Viridiplantae</taxon>
        <taxon>Streptophyta</taxon>
        <taxon>Embryophyta</taxon>
        <taxon>Tracheophyta</taxon>
        <taxon>Spermatophyta</taxon>
        <taxon>Magnoliopsida</taxon>
        <taxon>eudicotyledons</taxon>
        <taxon>Gunneridae</taxon>
        <taxon>Pentapetalae</taxon>
        <taxon>rosids</taxon>
        <taxon>malvids</taxon>
        <taxon>Brassicales</taxon>
        <taxon>Brassicaceae</taxon>
        <taxon>Brassiceae</taxon>
        <taxon>Eruca</taxon>
    </lineage>
</organism>